<evidence type="ECO:0000313" key="2">
    <source>
        <dbReference type="EMBL" id="PLB54338.1"/>
    </source>
</evidence>
<dbReference type="GeneID" id="36555859"/>
<feature type="region of interest" description="Disordered" evidence="1">
    <location>
        <begin position="1"/>
        <end position="25"/>
    </location>
</feature>
<dbReference type="VEuPathDB" id="FungiDB:P170DRAFT_431969"/>
<evidence type="ECO:0000256" key="1">
    <source>
        <dbReference type="SAM" id="MobiDB-lite"/>
    </source>
</evidence>
<name>A0A2I2GN75_9EURO</name>
<proteinExistence type="predicted"/>
<evidence type="ECO:0000313" key="3">
    <source>
        <dbReference type="Proteomes" id="UP000234275"/>
    </source>
</evidence>
<protein>
    <submittedName>
        <fullName evidence="2">Uncharacterized protein</fullName>
    </submittedName>
</protein>
<reference evidence="2 3" key="1">
    <citation type="submission" date="2016-12" db="EMBL/GenBank/DDBJ databases">
        <title>The genomes of Aspergillus section Nigri reveals drivers in fungal speciation.</title>
        <authorList>
            <consortium name="DOE Joint Genome Institute"/>
            <person name="Vesth T.C."/>
            <person name="Nybo J."/>
            <person name="Theobald S."/>
            <person name="Brandl J."/>
            <person name="Frisvad J.C."/>
            <person name="Nielsen K.F."/>
            <person name="Lyhne E.K."/>
            <person name="Kogle M.E."/>
            <person name="Kuo A."/>
            <person name="Riley R."/>
            <person name="Clum A."/>
            <person name="Nolan M."/>
            <person name="Lipzen A."/>
            <person name="Salamov A."/>
            <person name="Henrissat B."/>
            <person name="Wiebenga A."/>
            <person name="De Vries R.P."/>
            <person name="Grigoriev I.V."/>
            <person name="Mortensen U.H."/>
            <person name="Andersen M.R."/>
            <person name="Baker S.E."/>
        </authorList>
    </citation>
    <scope>NUCLEOTIDE SEQUENCE [LARGE SCALE GENOMIC DNA]</scope>
    <source>
        <strain evidence="2 3">IBT 23096</strain>
    </source>
</reference>
<accession>A0A2I2GN75</accession>
<dbReference type="Proteomes" id="UP000234275">
    <property type="component" value="Unassembled WGS sequence"/>
</dbReference>
<keyword evidence="3" id="KW-1185">Reference proteome</keyword>
<dbReference type="RefSeq" id="XP_024709640.1">
    <property type="nucleotide sequence ID" value="XM_024848160.1"/>
</dbReference>
<organism evidence="2 3">
    <name type="scientific">Aspergillus steynii IBT 23096</name>
    <dbReference type="NCBI Taxonomy" id="1392250"/>
    <lineage>
        <taxon>Eukaryota</taxon>
        <taxon>Fungi</taxon>
        <taxon>Dikarya</taxon>
        <taxon>Ascomycota</taxon>
        <taxon>Pezizomycotina</taxon>
        <taxon>Eurotiomycetes</taxon>
        <taxon>Eurotiomycetidae</taxon>
        <taxon>Eurotiales</taxon>
        <taxon>Aspergillaceae</taxon>
        <taxon>Aspergillus</taxon>
        <taxon>Aspergillus subgen. Circumdati</taxon>
    </lineage>
</organism>
<comment type="caution">
    <text evidence="2">The sequence shown here is derived from an EMBL/GenBank/DDBJ whole genome shotgun (WGS) entry which is preliminary data.</text>
</comment>
<sequence>MHNIAQTSDERGQDKSMNGTKLKMMSRRRFCATTIQSPGNRIQKWLSINERRVCT</sequence>
<dbReference type="EMBL" id="MSFO01000001">
    <property type="protein sequence ID" value="PLB54338.1"/>
    <property type="molecule type" value="Genomic_DNA"/>
</dbReference>
<gene>
    <name evidence="2" type="ORF">P170DRAFT_431969</name>
</gene>
<dbReference type="AlphaFoldDB" id="A0A2I2GN75"/>